<evidence type="ECO:0000313" key="1">
    <source>
        <dbReference type="EMBL" id="QPK78600.1"/>
    </source>
</evidence>
<organism evidence="1 2">
    <name type="scientific">Corynebacterium lizhenjunii</name>
    <dbReference type="NCBI Taxonomy" id="2709394"/>
    <lineage>
        <taxon>Bacteria</taxon>
        <taxon>Bacillati</taxon>
        <taxon>Actinomycetota</taxon>
        <taxon>Actinomycetes</taxon>
        <taxon>Mycobacteriales</taxon>
        <taxon>Corynebacteriaceae</taxon>
        <taxon>Corynebacterium</taxon>
    </lineage>
</organism>
<dbReference type="EMBL" id="CP064954">
    <property type="protein sequence ID" value="QPK78600.1"/>
    <property type="molecule type" value="Genomic_DNA"/>
</dbReference>
<proteinExistence type="predicted"/>
<accession>A0A7T0PAQ5</accession>
<keyword evidence="2" id="KW-1185">Reference proteome</keyword>
<dbReference type="RefSeq" id="WP_165010793.1">
    <property type="nucleotide sequence ID" value="NZ_CP064954.1"/>
</dbReference>
<gene>
    <name evidence="1" type="ORF">G7Y31_08565</name>
</gene>
<sequence>MTRVLITEPVRTRQDLYRALGAVHCCGECVAPSNLDGLADFLREHRIRTIIAADLAMELADYATLKRVLDDVGVALLR</sequence>
<protein>
    <submittedName>
        <fullName evidence="1">Uncharacterized protein</fullName>
    </submittedName>
</protein>
<name>A0A7T0PAQ5_9CORY</name>
<evidence type="ECO:0000313" key="2">
    <source>
        <dbReference type="Proteomes" id="UP000594681"/>
    </source>
</evidence>
<reference evidence="1 2" key="1">
    <citation type="submission" date="2020-11" db="EMBL/GenBank/DDBJ databases">
        <title>Corynebacterium sp. ZJ-599.</title>
        <authorList>
            <person name="Zhou J."/>
        </authorList>
    </citation>
    <scope>NUCLEOTIDE SEQUENCE [LARGE SCALE GENOMIC DNA]</scope>
    <source>
        <strain evidence="1 2">ZJ-599</strain>
    </source>
</reference>
<dbReference type="AlphaFoldDB" id="A0A7T0PAQ5"/>
<dbReference type="Proteomes" id="UP000594681">
    <property type="component" value="Chromosome"/>
</dbReference>
<dbReference type="KEGG" id="cliz:G7Y31_08565"/>